<name>A0A1K1S4J1_9PSEU</name>
<reference evidence="4" key="1">
    <citation type="submission" date="2016-11" db="EMBL/GenBank/DDBJ databases">
        <authorList>
            <person name="Varghese N."/>
            <person name="Submissions S."/>
        </authorList>
    </citation>
    <scope>NUCLEOTIDE SEQUENCE [LARGE SCALE GENOMIC DNA]</scope>
    <source>
        <strain evidence="4">DSM 44671</strain>
    </source>
</reference>
<dbReference type="SUPFAM" id="SSF51338">
    <property type="entry name" value="Composite domain of metallo-dependent hydrolases"/>
    <property type="match status" value="1"/>
</dbReference>
<dbReference type="InterPro" id="IPR011059">
    <property type="entry name" value="Metal-dep_hydrolase_composite"/>
</dbReference>
<evidence type="ECO:0000256" key="1">
    <source>
        <dbReference type="ARBA" id="ARBA00022801"/>
    </source>
</evidence>
<sequence>MFPSLRRGSLPGQGGPESGGMTLIIRGARVLTMDPGAGDLTRADIAVEAGRITAIGPDLPGAAAEIDAAGCLAIPGFVDTHRHMWQASLRGSAPHHTLAEYFGTVLERIGPALTPEDLYLGNLLSAYAALDAGITTVQDISNIQDTPAASDALVQALKDSGIRATFAYGNSFPRAKSHGAALGQDVRRVRAGLLPDDDALVTLALVTEPGDEDAERHNARLADELAVRTARHVVHRHHGEGPVSRLHALGVLRPGTTFIHGTGLGADELGLIAAGGGSLSIAPAVELVMGHGRPPLTAAARAGVPVSLSTDVEVTVAADMFTQMRAAYQVARYDELSAAEPVTSVRDVLRQATNGAALAPGRAADIVLLRADRAGVAPVYDPYSTVTQQMDRAHVDTVLVAGEVVKRHGSLRADVGPHLEAAERLRHRLSAAGVLPE</sequence>
<dbReference type="SUPFAM" id="SSF51556">
    <property type="entry name" value="Metallo-dependent hydrolases"/>
    <property type="match status" value="1"/>
</dbReference>
<dbReference type="OrthoDB" id="3189065at2"/>
<keyword evidence="1" id="KW-0378">Hydrolase</keyword>
<dbReference type="GO" id="GO:0016810">
    <property type="term" value="F:hydrolase activity, acting on carbon-nitrogen (but not peptide) bonds"/>
    <property type="evidence" value="ECO:0007669"/>
    <property type="project" value="InterPro"/>
</dbReference>
<proteinExistence type="predicted"/>
<evidence type="ECO:0000313" key="3">
    <source>
        <dbReference type="EMBL" id="SFW79275.1"/>
    </source>
</evidence>
<dbReference type="InterPro" id="IPR050287">
    <property type="entry name" value="MTA/SAH_deaminase"/>
</dbReference>
<dbReference type="AlphaFoldDB" id="A0A1K1S4J1"/>
<dbReference type="InterPro" id="IPR032466">
    <property type="entry name" value="Metal_Hydrolase"/>
</dbReference>
<keyword evidence="4" id="KW-1185">Reference proteome</keyword>
<dbReference type="Proteomes" id="UP000182740">
    <property type="component" value="Unassembled WGS sequence"/>
</dbReference>
<protein>
    <submittedName>
        <fullName evidence="3">Cytosine/adenosine deaminase</fullName>
    </submittedName>
</protein>
<feature type="domain" description="Amidohydrolase-related" evidence="2">
    <location>
        <begin position="73"/>
        <end position="405"/>
    </location>
</feature>
<dbReference type="InterPro" id="IPR006680">
    <property type="entry name" value="Amidohydro-rel"/>
</dbReference>
<evidence type="ECO:0000313" key="4">
    <source>
        <dbReference type="Proteomes" id="UP000182740"/>
    </source>
</evidence>
<evidence type="ECO:0000259" key="2">
    <source>
        <dbReference type="Pfam" id="PF01979"/>
    </source>
</evidence>
<dbReference type="Gene3D" id="3.20.20.140">
    <property type="entry name" value="Metal-dependent hydrolases"/>
    <property type="match status" value="1"/>
</dbReference>
<dbReference type="PANTHER" id="PTHR43794">
    <property type="entry name" value="AMINOHYDROLASE SSNA-RELATED"/>
    <property type="match status" value="1"/>
</dbReference>
<accession>A0A1K1S4J1</accession>
<dbReference type="EMBL" id="FPJG01000006">
    <property type="protein sequence ID" value="SFW79275.1"/>
    <property type="molecule type" value="Genomic_DNA"/>
</dbReference>
<organism evidence="3 4">
    <name type="scientific">Amycolatopsis australiensis</name>
    <dbReference type="NCBI Taxonomy" id="546364"/>
    <lineage>
        <taxon>Bacteria</taxon>
        <taxon>Bacillati</taxon>
        <taxon>Actinomycetota</taxon>
        <taxon>Actinomycetes</taxon>
        <taxon>Pseudonocardiales</taxon>
        <taxon>Pseudonocardiaceae</taxon>
        <taxon>Amycolatopsis</taxon>
    </lineage>
</organism>
<dbReference type="Gene3D" id="2.30.40.10">
    <property type="entry name" value="Urease, subunit C, domain 1"/>
    <property type="match status" value="1"/>
</dbReference>
<dbReference type="Pfam" id="PF01979">
    <property type="entry name" value="Amidohydro_1"/>
    <property type="match status" value="1"/>
</dbReference>
<dbReference type="PANTHER" id="PTHR43794:SF11">
    <property type="entry name" value="AMIDOHYDROLASE-RELATED DOMAIN-CONTAINING PROTEIN"/>
    <property type="match status" value="1"/>
</dbReference>
<gene>
    <name evidence="3" type="ORF">SAMN04489730_4697</name>
</gene>
<dbReference type="STRING" id="546364.SAMN04489730_4697"/>